<dbReference type="InterPro" id="IPR019545">
    <property type="entry name" value="DM13_domain"/>
</dbReference>
<keyword evidence="3" id="KW-1185">Reference proteome</keyword>
<dbReference type="Pfam" id="PF10517">
    <property type="entry name" value="DM13"/>
    <property type="match status" value="1"/>
</dbReference>
<gene>
    <name evidence="2" type="ORF">B1199_08220</name>
</gene>
<reference evidence="2 3" key="1">
    <citation type="submission" date="2017-02" db="EMBL/GenBank/DDBJ databases">
        <title>Pseudoalteromonas ulvae TC14 Genome.</title>
        <authorList>
            <person name="Molmeret M."/>
        </authorList>
    </citation>
    <scope>NUCLEOTIDE SEQUENCE [LARGE SCALE GENOMIC DNA]</scope>
    <source>
        <strain evidence="2">TC14</strain>
    </source>
</reference>
<proteinExistence type="predicted"/>
<evidence type="ECO:0000313" key="2">
    <source>
        <dbReference type="EMBL" id="OUL58310.1"/>
    </source>
</evidence>
<accession>A0A244CRR4</accession>
<dbReference type="OrthoDB" id="6106486at2"/>
<protein>
    <recommendedName>
        <fullName evidence="1">DM13 domain-containing protein</fullName>
    </recommendedName>
</protein>
<dbReference type="EMBL" id="MWPV01000002">
    <property type="protein sequence ID" value="OUL58310.1"/>
    <property type="molecule type" value="Genomic_DNA"/>
</dbReference>
<name>A0A244CRR4_PSEDV</name>
<dbReference type="AlphaFoldDB" id="A0A244CRR4"/>
<dbReference type="RefSeq" id="WP_086743616.1">
    <property type="nucleotide sequence ID" value="NZ_MWPV01000002.1"/>
</dbReference>
<dbReference type="Proteomes" id="UP000194841">
    <property type="component" value="Unassembled WGS sequence"/>
</dbReference>
<comment type="caution">
    <text evidence="2">The sequence shown here is derived from an EMBL/GenBank/DDBJ whole genome shotgun (WGS) entry which is preliminary data.</text>
</comment>
<evidence type="ECO:0000313" key="3">
    <source>
        <dbReference type="Proteomes" id="UP000194841"/>
    </source>
</evidence>
<dbReference type="PROSITE" id="PS51549">
    <property type="entry name" value="DM13"/>
    <property type="match status" value="1"/>
</dbReference>
<evidence type="ECO:0000259" key="1">
    <source>
        <dbReference type="PROSITE" id="PS51549"/>
    </source>
</evidence>
<organism evidence="2 3">
    <name type="scientific">Pseudoalteromonas ulvae</name>
    <dbReference type="NCBI Taxonomy" id="107327"/>
    <lineage>
        <taxon>Bacteria</taxon>
        <taxon>Pseudomonadati</taxon>
        <taxon>Pseudomonadota</taxon>
        <taxon>Gammaproteobacteria</taxon>
        <taxon>Alteromonadales</taxon>
        <taxon>Pseudoalteromonadaceae</taxon>
        <taxon>Pseudoalteromonas</taxon>
    </lineage>
</organism>
<feature type="domain" description="DM13" evidence="1">
    <location>
        <begin position="53"/>
        <end position="158"/>
    </location>
</feature>
<sequence length="158" mass="17551">MIKRSVFTLLVSHLSVALIAFAGGIYTLPILIAPHSPTEGEIKAVSDIAHYRTAFVRDLQDSDWLHFGEGEVFISHHAIAFSGTLAPGPDYTVYFSPEFVQTEADFQRLKATMVSVAKVNTFNDFLVAIPANISADKYNTVIIWCDSFEQFITSAQYQ</sequence>